<evidence type="ECO:0000313" key="3">
    <source>
        <dbReference type="Proteomes" id="UP000808337"/>
    </source>
</evidence>
<dbReference type="InterPro" id="IPR013783">
    <property type="entry name" value="Ig-like_fold"/>
</dbReference>
<evidence type="ECO:0000256" key="1">
    <source>
        <dbReference type="SAM" id="SignalP"/>
    </source>
</evidence>
<feature type="signal peptide" evidence="1">
    <location>
        <begin position="1"/>
        <end position="21"/>
    </location>
</feature>
<gene>
    <name evidence="2" type="ORF">IPP15_13670</name>
</gene>
<feature type="chain" id="PRO_5039504321" evidence="1">
    <location>
        <begin position="22"/>
        <end position="1564"/>
    </location>
</feature>
<dbReference type="InterPro" id="IPR026341">
    <property type="entry name" value="T9SS_type_B"/>
</dbReference>
<accession>A0A9D7XQV1</accession>
<dbReference type="Proteomes" id="UP000808337">
    <property type="component" value="Unassembled WGS sequence"/>
</dbReference>
<evidence type="ECO:0000313" key="2">
    <source>
        <dbReference type="EMBL" id="MBK9983411.1"/>
    </source>
</evidence>
<dbReference type="NCBIfam" id="TIGR04131">
    <property type="entry name" value="Bac_Flav_CTERM"/>
    <property type="match status" value="1"/>
</dbReference>
<name>A0A9D7XQV1_9BACT</name>
<dbReference type="Pfam" id="PF13585">
    <property type="entry name" value="CHU_C"/>
    <property type="match status" value="1"/>
</dbReference>
<sequence>MKSFSIPLITLLFLLPFYSQAQINDCSEAQVVCDDSDLAFNPMGPGENDFSNPNNHPGCITSLEQNSAWYYFEIDPTAPPNLVLGFIINPFGGYGEDYDWALFGPDVTCGALGFPIRCSSSSFMCGFCPQTGMGMGATDVTEGPGTGDGFVSTLVVQPGQGFYLLIDNWQGTNNGFQLKWSDTAAPYLNCAATPPCSLGARAGADFAACEGDDNVQLDGSAYGGHGNVTYSWSGTNGGTGFLSDPNTEDPTASIPIGFNGSITYTLTVSEDTCMGTDDVELTVNPLPVIEIDQIGPFCANNPPHLLTAVPGGGIWGGAATGNMFNPMISGPGIHTVTDSYTDINGCTNTASIDIEVYELPDISIDPVPAVFCDSEAPVQLTATGSGGAGGYIYMWTTPEAVDGNTFDAFFSGLHTVVVTDNNGCTNSTATAVIFYANPDVQIVDPGPICGNLDLITLTASPPGGTFLGSYVSAGGVLHPKNIPPGTYQISYDIVDGHDCEGMDFQNITILPAPSTSATNNGPLCEGDPIQLIGISDTTGASVVYSWTGPNGYVSNQQNPTNATLGGAYAFHASLGVCSSANDSTVVMISPRPDAVAQNDGPYCGVQTNQLHGSTTSMDTSVVFHWTGPNGYQSFLQNPSDTLDPGLYSLVVDVNGCHSLPATTSVSINPFPQPVIAGQHVFCTGFSATLDAGAGYTTYIWNDGSVNQTLDVTSSGTYHVTVTDANGCTGIASSDVTELASLSPLITGTLEFCEGSGTALDAGPGYTSYLWSTGATSQTISVTDGNNYGVMVTDADGCSGSTNVNTVMHSLPNVMIGGSTTYCIGGSTILDAGTGYASYLWSDSSTGQTITVSTPGVYSVDVIDPFGCAGSASAMIDVSTSLHPVIAGNQAFCENGNTTLNAGSGFASYLWSDGSTNQNLFVNVAGDYSVTVSNGPGCSGADTVTVIEVLPPSSQLQSTATLCNTQAGGSIINLYDLVLSGDVNGSWQDLDNSGAAGLFNNLDFKNIAAGDYRFLYTTNSAIDPCPEATYLVVVTIIDCTCPDVFFFNASPLCNAGDVLDLSSIENTSENGTWSLIQTPAGIKPGTLNGTVFDATAGDPGAYTFQFSLLSPPPPGCAVDYQVSVNVDPTVDAGVAAQPAAYCFNENAVVNLASLINGEDANGTWTETSTSPSQGNAFNPVNGTFNTLNQVSGNYTFQYKLVSPGVCPDDVSAVSVVINPLPVVAIANVGQIDCSHPTQSPDASGSSSGTGYDIQWTGPGIVANGNENTLHPTVDQAGIYQLTISNTLTGCSNSSSVTVIGNTDKPTGAKLNIKGPSCFGDQDAYIHIDQVIGGVAPYQYSLNNGASGSLNAFDHLSAGDYSIAVDDVNGCRWDTLITIAAPSEISLDLGPDIQIVLGEDASIQATINLSPNQIDTLIWTPDQLINCFDQACLEGTVHTFNTVTLKATLVALSGCQVSDEVIISVVKIRKLYIPTVFSPNGDGINDIFFISGDPGQIVRIKKFLIFNRWGDLLHEKIDFQANDQASGWDGRFRNELMNPGVYVYVAEVEYIDGITEMLTGDVTLLK</sequence>
<reference evidence="2 3" key="1">
    <citation type="submission" date="2020-10" db="EMBL/GenBank/DDBJ databases">
        <title>Connecting structure to function with the recovery of over 1000 high-quality activated sludge metagenome-assembled genomes encoding full-length rRNA genes using long-read sequencing.</title>
        <authorList>
            <person name="Singleton C.M."/>
            <person name="Petriglieri F."/>
            <person name="Kristensen J.M."/>
            <person name="Kirkegaard R.H."/>
            <person name="Michaelsen T.Y."/>
            <person name="Andersen M.H."/>
            <person name="Karst S.M."/>
            <person name="Dueholm M.S."/>
            <person name="Nielsen P.H."/>
            <person name="Albertsen M."/>
        </authorList>
    </citation>
    <scope>NUCLEOTIDE SEQUENCE [LARGE SCALE GENOMIC DNA]</scope>
    <source>
        <strain evidence="2">Ribe_18-Q3-R11-54_MAXAC.273</strain>
    </source>
</reference>
<keyword evidence="1" id="KW-0732">Signal</keyword>
<dbReference type="EMBL" id="JADKGY010000020">
    <property type="protein sequence ID" value="MBK9983411.1"/>
    <property type="molecule type" value="Genomic_DNA"/>
</dbReference>
<proteinExistence type="predicted"/>
<dbReference type="Gene3D" id="2.60.40.10">
    <property type="entry name" value="Immunoglobulins"/>
    <property type="match status" value="2"/>
</dbReference>
<organism evidence="2 3">
    <name type="scientific">Candidatus Opimibacter skivensis</name>
    <dbReference type="NCBI Taxonomy" id="2982028"/>
    <lineage>
        <taxon>Bacteria</taxon>
        <taxon>Pseudomonadati</taxon>
        <taxon>Bacteroidota</taxon>
        <taxon>Saprospiria</taxon>
        <taxon>Saprospirales</taxon>
        <taxon>Saprospiraceae</taxon>
        <taxon>Candidatus Opimibacter</taxon>
    </lineage>
</organism>
<comment type="caution">
    <text evidence="2">The sequence shown here is derived from an EMBL/GenBank/DDBJ whole genome shotgun (WGS) entry which is preliminary data.</text>
</comment>
<protein>
    <submittedName>
        <fullName evidence="2">Gliding motility-associated C-terminal domain-containing protein</fullName>
    </submittedName>
</protein>